<name>A0A076LZ71_9GAMM</name>
<organism evidence="1 2">
    <name type="scientific">Edwardsiella anguillarum ET080813</name>
    <dbReference type="NCBI Taxonomy" id="667120"/>
    <lineage>
        <taxon>Bacteria</taxon>
        <taxon>Pseudomonadati</taxon>
        <taxon>Pseudomonadota</taxon>
        <taxon>Gammaproteobacteria</taxon>
        <taxon>Enterobacterales</taxon>
        <taxon>Hafniaceae</taxon>
        <taxon>Edwardsiella</taxon>
    </lineage>
</organism>
<dbReference type="KEGG" id="ete:ETEE_p1063"/>
<dbReference type="Proteomes" id="UP000028681">
    <property type="component" value="Plasmid 1"/>
</dbReference>
<evidence type="ECO:0000313" key="1">
    <source>
        <dbReference type="EMBL" id="AIJ10654.1"/>
    </source>
</evidence>
<protein>
    <submittedName>
        <fullName evidence="1">Uncharacterized protein</fullName>
    </submittedName>
</protein>
<accession>A0A076LZ71</accession>
<sequence>MKDFIAQKMILQYLIMVLLKQSRNKKRPEGRMYNKIDAGGFSVRLT</sequence>
<reference evidence="1 2" key="1">
    <citation type="journal article" date="2012" name="PLoS ONE">
        <title>Edwardsiella comparative phylogenomics reveal the new intra/inter-species taxonomic relationships, virulence evolution and niche adaptation mechanisms.</title>
        <authorList>
            <person name="Yang M."/>
            <person name="Lv Y."/>
            <person name="Xiao J."/>
            <person name="Wu H."/>
            <person name="Zheng H."/>
            <person name="Liu Q."/>
            <person name="Zhang Y."/>
            <person name="Wang Q."/>
        </authorList>
    </citation>
    <scope>NUCLEOTIDE SEQUENCE [LARGE SCALE GENOMIC DNA]</scope>
    <source>
        <strain evidence="2">080813</strain>
        <plasmid evidence="2">Plasmid 1</plasmid>
    </source>
</reference>
<dbReference type="AlphaFoldDB" id="A0A076LZ71"/>
<geneLocation type="plasmid" evidence="1 2">
    <name>1</name>
</geneLocation>
<keyword evidence="1" id="KW-0614">Plasmid</keyword>
<dbReference type="EMBL" id="CP006665">
    <property type="protein sequence ID" value="AIJ10654.1"/>
    <property type="molecule type" value="Genomic_DNA"/>
</dbReference>
<dbReference type="HOGENOM" id="CLU_3183102_0_0_6"/>
<proteinExistence type="predicted"/>
<evidence type="ECO:0000313" key="2">
    <source>
        <dbReference type="Proteomes" id="UP000028681"/>
    </source>
</evidence>
<gene>
    <name evidence="1" type="ORF">ETEE_p1063</name>
</gene>